<gene>
    <name evidence="2" type="ORF">Harvfovirus36_15</name>
</gene>
<organism evidence="2">
    <name type="scientific">Harvfovirus sp</name>
    <dbReference type="NCBI Taxonomy" id="2487768"/>
    <lineage>
        <taxon>Viruses</taxon>
        <taxon>Varidnaviria</taxon>
        <taxon>Bamfordvirae</taxon>
        <taxon>Nucleocytoviricota</taxon>
        <taxon>Megaviricetes</taxon>
        <taxon>Imitervirales</taxon>
        <taxon>Mimiviridae</taxon>
        <taxon>Klosneuvirinae</taxon>
    </lineage>
</organism>
<sequence>MQQHFKYLLESFDPTTVPEDIYQFTKRELDKREIALRVVSTDDIALLFKSLDRREYYDYIASIWMRLNGYIISQQMKDKIIADYAVVRRCFRELYPHNDFLNMRYVLTRLFEINKIAISIKQTWSPDRKKIYDAIWDKIMIKAVGFI</sequence>
<keyword evidence="1" id="KW-0804">Transcription</keyword>
<protein>
    <submittedName>
        <fullName evidence="2">Uncharacterized protein</fullName>
    </submittedName>
</protein>
<evidence type="ECO:0000313" key="2">
    <source>
        <dbReference type="EMBL" id="AYV81484.1"/>
    </source>
</evidence>
<name>A0A3G5A4R5_9VIRU</name>
<evidence type="ECO:0000256" key="1">
    <source>
        <dbReference type="ARBA" id="ARBA00023163"/>
    </source>
</evidence>
<dbReference type="InterPro" id="IPR007031">
    <property type="entry name" value="Poxvirus_VLTF3"/>
</dbReference>
<accession>A0A3G5A4R5</accession>
<reference evidence="2" key="1">
    <citation type="submission" date="2018-10" db="EMBL/GenBank/DDBJ databases">
        <title>Hidden diversity of soil giant viruses.</title>
        <authorList>
            <person name="Schulz F."/>
            <person name="Alteio L."/>
            <person name="Goudeau D."/>
            <person name="Ryan E.M."/>
            <person name="Malmstrom R.R."/>
            <person name="Blanchard J."/>
            <person name="Woyke T."/>
        </authorList>
    </citation>
    <scope>NUCLEOTIDE SEQUENCE</scope>
    <source>
        <strain evidence="2">HAV1</strain>
    </source>
</reference>
<proteinExistence type="predicted"/>
<dbReference type="GO" id="GO:0046782">
    <property type="term" value="P:regulation of viral transcription"/>
    <property type="evidence" value="ECO:0007669"/>
    <property type="project" value="InterPro"/>
</dbReference>
<dbReference type="Pfam" id="PF04947">
    <property type="entry name" value="Pox_VLTF3"/>
    <property type="match status" value="1"/>
</dbReference>
<dbReference type="EMBL" id="MK072278">
    <property type="protein sequence ID" value="AYV81484.1"/>
    <property type="molecule type" value="Genomic_DNA"/>
</dbReference>